<feature type="compositionally biased region" description="Low complexity" evidence="3">
    <location>
        <begin position="349"/>
        <end position="373"/>
    </location>
</feature>
<dbReference type="PANTHER" id="PTHR10648">
    <property type="entry name" value="SERINE/THREONINE-PROTEIN PHOSPHATASE PP2A 65 KDA REGULATORY SUBUNIT"/>
    <property type="match status" value="1"/>
</dbReference>
<feature type="compositionally biased region" description="Low complexity" evidence="3">
    <location>
        <begin position="435"/>
        <end position="452"/>
    </location>
</feature>
<protein>
    <recommendedName>
        <fullName evidence="6">ARM repeat-containing protein</fullName>
    </recommendedName>
</protein>
<evidence type="ECO:0000313" key="5">
    <source>
        <dbReference type="Proteomes" id="UP001556367"/>
    </source>
</evidence>
<proteinExistence type="predicted"/>
<dbReference type="SUPFAM" id="SSF48371">
    <property type="entry name" value="ARM repeat"/>
    <property type="match status" value="1"/>
</dbReference>
<name>A0ABR3IUX1_9AGAR</name>
<feature type="compositionally biased region" description="Low complexity" evidence="3">
    <location>
        <begin position="56"/>
        <end position="68"/>
    </location>
</feature>
<feature type="compositionally biased region" description="Pro residues" evidence="3">
    <location>
        <begin position="45"/>
        <end position="55"/>
    </location>
</feature>
<feature type="repeat" description="HEAT" evidence="2">
    <location>
        <begin position="600"/>
        <end position="638"/>
    </location>
</feature>
<feature type="region of interest" description="Disordered" evidence="3">
    <location>
        <begin position="1"/>
        <end position="68"/>
    </location>
</feature>
<evidence type="ECO:0000256" key="3">
    <source>
        <dbReference type="SAM" id="MobiDB-lite"/>
    </source>
</evidence>
<evidence type="ECO:0000256" key="2">
    <source>
        <dbReference type="PROSITE-ProRule" id="PRU00103"/>
    </source>
</evidence>
<feature type="region of interest" description="Disordered" evidence="3">
    <location>
        <begin position="302"/>
        <end position="503"/>
    </location>
</feature>
<accession>A0ABR3IUX1</accession>
<dbReference type="Gene3D" id="1.25.10.10">
    <property type="entry name" value="Leucine-rich Repeat Variant"/>
    <property type="match status" value="1"/>
</dbReference>
<dbReference type="Proteomes" id="UP001556367">
    <property type="component" value="Unassembled WGS sequence"/>
</dbReference>
<dbReference type="InterPro" id="IPR021133">
    <property type="entry name" value="HEAT_type_2"/>
</dbReference>
<feature type="region of interest" description="Disordered" evidence="3">
    <location>
        <begin position="1024"/>
        <end position="1080"/>
    </location>
</feature>
<evidence type="ECO:0000256" key="1">
    <source>
        <dbReference type="ARBA" id="ARBA00022737"/>
    </source>
</evidence>
<dbReference type="InterPro" id="IPR011989">
    <property type="entry name" value="ARM-like"/>
</dbReference>
<dbReference type="PROSITE" id="PS50077">
    <property type="entry name" value="HEAT_REPEAT"/>
    <property type="match status" value="2"/>
</dbReference>
<keyword evidence="1" id="KW-0677">Repeat</keyword>
<dbReference type="InterPro" id="IPR051023">
    <property type="entry name" value="PP2A_Regulatory_Subunit_A"/>
</dbReference>
<evidence type="ECO:0008006" key="6">
    <source>
        <dbReference type="Google" id="ProtNLM"/>
    </source>
</evidence>
<organism evidence="4 5">
    <name type="scientific">Hohenbuehelia grisea</name>
    <dbReference type="NCBI Taxonomy" id="104357"/>
    <lineage>
        <taxon>Eukaryota</taxon>
        <taxon>Fungi</taxon>
        <taxon>Dikarya</taxon>
        <taxon>Basidiomycota</taxon>
        <taxon>Agaricomycotina</taxon>
        <taxon>Agaricomycetes</taxon>
        <taxon>Agaricomycetidae</taxon>
        <taxon>Agaricales</taxon>
        <taxon>Pleurotineae</taxon>
        <taxon>Pleurotaceae</taxon>
        <taxon>Hohenbuehelia</taxon>
    </lineage>
</organism>
<gene>
    <name evidence="4" type="ORF">HGRIS_013168</name>
</gene>
<feature type="repeat" description="HEAT" evidence="2">
    <location>
        <begin position="759"/>
        <end position="797"/>
    </location>
</feature>
<sequence length="1234" mass="133951">MLLYERRPPPGFIQLPQQSTTDPLDSPSIYYTAPSSPYVESPATPSSPPPLPPLHIPTTTTTPTTAAHDMPIDPLILDDGTLGPLERIYLYSRSKAAFHRVFIIHVLPSFLEQITPLEADEYVLPLLRTLAMDEDETVKEALAAELVPIIWWFFTHCQLVSEDIKALEYHQPTPAPVTTICVTAFTPILGTLLLSPNSSVGSPARQAVVDILLRIYRADEKEGLVPPIPLEPQYGLPQDDDDDELLSGDDLVIGLFSRTQRQMFASELICQVVIGMGRLDVKEEEEPADIDARAYDYESWSAATPSANDHPSIACESHAPGSGTYVEEVDEERKNNFNPYFPSFPAPSPIDSSPSDSTPSSTASTSSSSPSSTVESIDMHDGVSNGSSSTVSPPEMATDDSPPSSSSKERQPEDQSQHYLPNPVSGPPSPLIAHSSPVMPMSRPLLPSSPARSLEETSWPAESSVTQHSTDPALLRPDLERRNSSPPHDGSFSIPSTFRESNDVHRFSETEGMDVDEYDDELDSEAEQAAVGRVSSMSLMAAVAASGSLSGSFGEETKHAFVKEVQRVGLDPVHWVRREASFALGALAKVIPQEVVLISLLPLYENLQHDHVWHVRHSALFALPAVLSRLSPKRRRELALDTVMPLARDPSPAVRSGVLEALGEVIHTFHEDPAGPPDELLHLFLGRREDKRVRDGSQHQELEEAWGLVSPMQILQPDVARTPDDPLEAFYTDPARPLTCAFNYPAVAMTLGKDRWGDLREAYLELAENRAGKVRRTLAASIGALARIIGAEHAERDLLAVWWDALKCPDEDVRGRAVECAREFMQELGEATRVQVLQGLLDGWNAGSFRDWRERETIAKMLGGIAVLVKESDAKSLRSLLMKGLEDNVAAIREAAVSSLPVIYRVYSTAESVRRDLHDDVVSLSRASNYRKRMTFIACKQALITPSKEGQAAVVADDEFWSSLAHLADDTIVGVRIGLARLVGYYYGEFCRGSHHAPSSALASLARRLADDVSHEVQAFVPDPGLLELPRGDADMEPASHGATSASVNAAGRRQLGRIFSQPPSLPRDESAASAASSLMATPVTAPESAIIPLSSVEDEPMPWLPPPSQASAAEVQEPGMPKLAAPGVADAGSQYDDLSTALFARLEQLGGTLLEAGSAVSVDVGVGLHSPEMDIAMQQAEVEEQKGDSLGRMFDEGHLGVPDGDLGLHIYFVFGLDSAGSAQGLARRRTWGG</sequence>
<evidence type="ECO:0000313" key="4">
    <source>
        <dbReference type="EMBL" id="KAL0947025.1"/>
    </source>
</evidence>
<dbReference type="PANTHER" id="PTHR10648:SF1">
    <property type="entry name" value="SERINE_THREONINE-PROTEIN PHOSPHATASE 4 REGULATORY SUBUNIT 1"/>
    <property type="match status" value="1"/>
</dbReference>
<feature type="compositionally biased region" description="Basic and acidic residues" evidence="3">
    <location>
        <begin position="407"/>
        <end position="416"/>
    </location>
</feature>
<feature type="compositionally biased region" description="Polar residues" evidence="3">
    <location>
        <begin position="460"/>
        <end position="470"/>
    </location>
</feature>
<dbReference type="EMBL" id="JASNQZ010000015">
    <property type="protein sequence ID" value="KAL0947025.1"/>
    <property type="molecule type" value="Genomic_DNA"/>
</dbReference>
<keyword evidence="5" id="KW-1185">Reference proteome</keyword>
<dbReference type="InterPro" id="IPR016024">
    <property type="entry name" value="ARM-type_fold"/>
</dbReference>
<comment type="caution">
    <text evidence="4">The sequence shown here is derived from an EMBL/GenBank/DDBJ whole genome shotgun (WGS) entry which is preliminary data.</text>
</comment>
<reference evidence="5" key="1">
    <citation type="submission" date="2024-06" db="EMBL/GenBank/DDBJ databases">
        <title>Multi-omics analyses provide insights into the biosynthesis of the anticancer antibiotic pleurotin in Hohenbuehelia grisea.</title>
        <authorList>
            <person name="Weaver J.A."/>
            <person name="Alberti F."/>
        </authorList>
    </citation>
    <scope>NUCLEOTIDE SEQUENCE [LARGE SCALE GENOMIC DNA]</scope>
    <source>
        <strain evidence="5">T-177</strain>
    </source>
</reference>